<name>A0A2N9AW71_METEX</name>
<accession>A0A2N9AW71</accession>
<evidence type="ECO:0000313" key="2">
    <source>
        <dbReference type="Proteomes" id="UP000233769"/>
    </source>
</evidence>
<reference evidence="2" key="1">
    <citation type="submission" date="2017-10" db="EMBL/GenBank/DDBJ databases">
        <authorList>
            <person name="Regsiter A."/>
            <person name="William W."/>
        </authorList>
    </citation>
    <scope>NUCLEOTIDE SEQUENCE [LARGE SCALE GENOMIC DNA]</scope>
</reference>
<proteinExistence type="predicted"/>
<dbReference type="Proteomes" id="UP000233769">
    <property type="component" value="Chromosome tk0001"/>
</dbReference>
<sequence>MRHEPVCVIGGAASGGVRCPARSADLRAEDILQGREQPGDPGVLQSVVQGLALAPKRDQPVLTQLGEVLRQGRLAEIDRLAEARHVHLTAGEQQAQDEQALLVGEEPQQACGVSCLVLEAQQISRRNGIHGLAVHNVRSTLFRCF</sequence>
<gene>
    <name evidence="1" type="ORF">TK0001_4997</name>
</gene>
<evidence type="ECO:0000313" key="1">
    <source>
        <dbReference type="EMBL" id="SOR31582.1"/>
    </source>
</evidence>
<protein>
    <submittedName>
        <fullName evidence="1">Uncharacterized protein</fullName>
    </submittedName>
</protein>
<dbReference type="EMBL" id="LT962688">
    <property type="protein sequence ID" value="SOR31582.1"/>
    <property type="molecule type" value="Genomic_DNA"/>
</dbReference>
<organism evidence="1 2">
    <name type="scientific">Methylorubrum extorquens</name>
    <name type="common">Methylobacterium dichloromethanicum</name>
    <name type="synonym">Methylobacterium extorquens</name>
    <dbReference type="NCBI Taxonomy" id="408"/>
    <lineage>
        <taxon>Bacteria</taxon>
        <taxon>Pseudomonadati</taxon>
        <taxon>Pseudomonadota</taxon>
        <taxon>Alphaproteobacteria</taxon>
        <taxon>Hyphomicrobiales</taxon>
        <taxon>Methylobacteriaceae</taxon>
        <taxon>Methylorubrum</taxon>
    </lineage>
</organism>
<dbReference type="AlphaFoldDB" id="A0A2N9AW71"/>